<sequence length="302" mass="34463">MLSRRDILKLLSSSTVLGPHMVGNALAAGPGDADTSSPAPVTFGAEWRRLYIVHHLNDFNDLPVMERWFWRNHAPEVMRGSRLNRYVAYRAVPPPDGALEYGFYNYVVHEDFFIYLPSAGLNLGNGGLSMTPEPAPLTVAVATVGGTPTNDFLGTDATMFDTPLIRWMTFFKYPHGVPIDECEDWYINAHAKETLRQKGLKRFFSYRTIPEARLPPPVGGQKAFTHPQTRLLQDWDRISELWYENANGWRQSVVIDPPHYTPPPWATDKKYPFFHPASEFISTFILERPTDDYLRDLAPFYI</sequence>
<evidence type="ECO:0000313" key="1">
    <source>
        <dbReference type="EMBL" id="MCL2895042.1"/>
    </source>
</evidence>
<dbReference type="Proteomes" id="UP001203069">
    <property type="component" value="Unassembled WGS sequence"/>
</dbReference>
<dbReference type="RefSeq" id="WP_249246078.1">
    <property type="nucleotide sequence ID" value="NZ_JAKPBZ010000115.1"/>
</dbReference>
<dbReference type="EMBL" id="JAKPBZ010000115">
    <property type="protein sequence ID" value="MCL2895042.1"/>
    <property type="molecule type" value="Genomic_DNA"/>
</dbReference>
<name>A0ABT0MZR8_9GAMM</name>
<keyword evidence="2" id="KW-1185">Reference proteome</keyword>
<reference evidence="1 2" key="1">
    <citation type="submission" date="2022-02" db="EMBL/GenBank/DDBJ databases">
        <title>Description of Brenneria tiliae sp. nov. isolated from symptomatic Tilia x moltkei and Tilia x europaea trees in the UK.</title>
        <authorList>
            <person name="Kile H."/>
        </authorList>
    </citation>
    <scope>NUCLEOTIDE SEQUENCE [LARGE SCALE GENOMIC DNA]</scope>
    <source>
        <strain evidence="1 2">MC1SB4.1</strain>
    </source>
</reference>
<protein>
    <submittedName>
        <fullName evidence="1">Uncharacterized protein</fullName>
    </submittedName>
</protein>
<evidence type="ECO:0000313" key="2">
    <source>
        <dbReference type="Proteomes" id="UP001203069"/>
    </source>
</evidence>
<proteinExistence type="predicted"/>
<accession>A0ABT0MZR8</accession>
<organism evidence="1 2">
    <name type="scientific">Brenneria tiliae</name>
    <dbReference type="NCBI Taxonomy" id="2914984"/>
    <lineage>
        <taxon>Bacteria</taxon>
        <taxon>Pseudomonadati</taxon>
        <taxon>Pseudomonadota</taxon>
        <taxon>Gammaproteobacteria</taxon>
        <taxon>Enterobacterales</taxon>
        <taxon>Pectobacteriaceae</taxon>
        <taxon>Brenneria</taxon>
    </lineage>
</organism>
<comment type="caution">
    <text evidence="1">The sequence shown here is derived from an EMBL/GenBank/DDBJ whole genome shotgun (WGS) entry which is preliminary data.</text>
</comment>
<gene>
    <name evidence="1" type="ORF">MFP26_20450</name>
</gene>